<comment type="caution">
    <text evidence="3">The sequence shown here is derived from an EMBL/GenBank/DDBJ whole genome shotgun (WGS) entry which is preliminary data.</text>
</comment>
<reference evidence="3" key="1">
    <citation type="submission" date="2023-01" db="EMBL/GenBank/DDBJ databases">
        <authorList>
            <person name="Van Ghelder C."/>
            <person name="Rancurel C."/>
        </authorList>
    </citation>
    <scope>NUCLEOTIDE SEQUENCE</scope>
    <source>
        <strain evidence="3">CNCM I-4278</strain>
    </source>
</reference>
<proteinExistence type="predicted"/>
<evidence type="ECO:0000313" key="3">
    <source>
        <dbReference type="EMBL" id="CAI6340085.1"/>
    </source>
</evidence>
<evidence type="ECO:0000256" key="1">
    <source>
        <dbReference type="PROSITE-ProRule" id="PRU00325"/>
    </source>
</evidence>
<dbReference type="GO" id="GO:0008270">
    <property type="term" value="F:zinc ion binding"/>
    <property type="evidence" value="ECO:0007669"/>
    <property type="project" value="UniProtKB-KW"/>
</dbReference>
<dbReference type="Proteomes" id="UP001152607">
    <property type="component" value="Unassembled WGS sequence"/>
</dbReference>
<keyword evidence="1" id="KW-0863">Zinc-finger</keyword>
<gene>
    <name evidence="3" type="ORF">PDIGIT_LOCUS13253</name>
</gene>
<organism evidence="3 4">
    <name type="scientific">Periconia digitata</name>
    <dbReference type="NCBI Taxonomy" id="1303443"/>
    <lineage>
        <taxon>Eukaryota</taxon>
        <taxon>Fungi</taxon>
        <taxon>Dikarya</taxon>
        <taxon>Ascomycota</taxon>
        <taxon>Pezizomycotina</taxon>
        <taxon>Dothideomycetes</taxon>
        <taxon>Pleosporomycetidae</taxon>
        <taxon>Pleosporales</taxon>
        <taxon>Massarineae</taxon>
        <taxon>Periconiaceae</taxon>
        <taxon>Periconia</taxon>
    </lineage>
</organism>
<accession>A0A9W4XTI3</accession>
<dbReference type="PROSITE" id="PS50966">
    <property type="entry name" value="ZF_SWIM"/>
    <property type="match status" value="1"/>
</dbReference>
<feature type="domain" description="SWIM-type" evidence="2">
    <location>
        <begin position="34"/>
        <end position="94"/>
    </location>
</feature>
<keyword evidence="4" id="KW-1185">Reference proteome</keyword>
<keyword evidence="1" id="KW-0862">Zinc</keyword>
<dbReference type="InterPro" id="IPR007527">
    <property type="entry name" value="Znf_SWIM"/>
</dbReference>
<sequence length="124" mass="14361">MPGINFVTWCKMMKSNLKHLFARQKERLCLLYMTTVIFRIQPLSLGIHRINPTCSCRMHRPDLQHGVRVTPFSLSKTSTNQLCTHLAALLSKVKIQVTSSLEMSPITYLRALFPSRMTRSNRWV</sequence>
<protein>
    <recommendedName>
        <fullName evidence="2">SWIM-type domain-containing protein</fullName>
    </recommendedName>
</protein>
<evidence type="ECO:0000313" key="4">
    <source>
        <dbReference type="Proteomes" id="UP001152607"/>
    </source>
</evidence>
<keyword evidence="1" id="KW-0479">Metal-binding</keyword>
<name>A0A9W4XTI3_9PLEO</name>
<dbReference type="EMBL" id="CAOQHR010000010">
    <property type="protein sequence ID" value="CAI6340085.1"/>
    <property type="molecule type" value="Genomic_DNA"/>
</dbReference>
<evidence type="ECO:0000259" key="2">
    <source>
        <dbReference type="PROSITE" id="PS50966"/>
    </source>
</evidence>
<dbReference type="AlphaFoldDB" id="A0A9W4XTI3"/>